<dbReference type="InterPro" id="IPR013431">
    <property type="entry name" value="Delta_60_rpt"/>
</dbReference>
<evidence type="ECO:0008006" key="3">
    <source>
        <dbReference type="Google" id="ProtNLM"/>
    </source>
</evidence>
<reference evidence="1 2" key="1">
    <citation type="journal article" date="2019" name="Int. J. Syst. Evol. Microbiol.">
        <title>The Global Catalogue of Microorganisms (GCM) 10K type strain sequencing project: providing services to taxonomists for standard genome sequencing and annotation.</title>
        <authorList>
            <consortium name="The Broad Institute Genomics Platform"/>
            <consortium name="The Broad Institute Genome Sequencing Center for Infectious Disease"/>
            <person name="Wu L."/>
            <person name="Ma J."/>
        </authorList>
    </citation>
    <scope>NUCLEOTIDE SEQUENCE [LARGE SCALE GENOMIC DNA]</scope>
    <source>
        <strain evidence="1 2">JCM 15421</strain>
    </source>
</reference>
<keyword evidence="2" id="KW-1185">Reference proteome</keyword>
<sequence length="473" mass="48958">MGGKFAGLALSVAAAVFPACGSARDGNLDTGFGTAGKVFTKYPVGSFIDQFNVELAMQPDGKLLVASSRNFAAPDWDFGVLRLMPDGSVDTTFGVSGQSFVAFDRAGSDKGDHVVGMALQADGKIVLAGYADGDPTTGQDMAVTRLDTNGNIDSAFGTSGRTIVQFNLGNCATSGCDDEALRVNLQADGKILLVGQASSNPNATTYTSSLALVRLTTTGQRDSTFHIDGRVALQFGTGDAARGLRAKQLADGVHVLVVGGANTTPAGTNVDFALARLNDNGTLDATFGVGGKTTYGFDIGGDLGDIATDFIELPDGRLMVCGEVKANNPTNYDFGCMRFLANGVPDPAFTPVLVPFDIGGGFQDAPLRLERDSMGRFVLIGIAETATSNFDFAAARLMPNGALDTTFGRGGIMTYNSLPGTGVERTNGASGLVLQPDGKIVIAGFADTDGTSNDEFEVVRVIGDTIFSDGFDG</sequence>
<dbReference type="Gene3D" id="2.80.10.50">
    <property type="match status" value="2"/>
</dbReference>
<proteinExistence type="predicted"/>
<dbReference type="Pfam" id="PF17164">
    <property type="entry name" value="DUF5122"/>
    <property type="match status" value="7"/>
</dbReference>
<protein>
    <recommendedName>
        <fullName evidence="3">Delta-60 repeat domain-containing protein</fullName>
    </recommendedName>
</protein>
<accession>A0ABN1IIT2</accession>
<dbReference type="EMBL" id="BAAAEU010000008">
    <property type="protein sequence ID" value="GAA0714825.1"/>
    <property type="molecule type" value="Genomic_DNA"/>
</dbReference>
<dbReference type="RefSeq" id="WP_379989147.1">
    <property type="nucleotide sequence ID" value="NZ_BAAAEU010000008.1"/>
</dbReference>
<comment type="caution">
    <text evidence="1">The sequence shown here is derived from an EMBL/GenBank/DDBJ whole genome shotgun (WGS) entry which is preliminary data.</text>
</comment>
<evidence type="ECO:0000313" key="2">
    <source>
        <dbReference type="Proteomes" id="UP001501523"/>
    </source>
</evidence>
<dbReference type="Proteomes" id="UP001501523">
    <property type="component" value="Unassembled WGS sequence"/>
</dbReference>
<gene>
    <name evidence="1" type="ORF">GCM10009105_19720</name>
</gene>
<evidence type="ECO:0000313" key="1">
    <source>
        <dbReference type="EMBL" id="GAA0714825.1"/>
    </source>
</evidence>
<name>A0ABN1IIT2_9GAMM</name>
<dbReference type="PANTHER" id="PTHR42754:SF1">
    <property type="entry name" value="LIPOPROTEIN"/>
    <property type="match status" value="1"/>
</dbReference>
<organism evidence="1 2">
    <name type="scientific">Dokdonella soli</name>
    <dbReference type="NCBI Taxonomy" id="529810"/>
    <lineage>
        <taxon>Bacteria</taxon>
        <taxon>Pseudomonadati</taxon>
        <taxon>Pseudomonadota</taxon>
        <taxon>Gammaproteobacteria</taxon>
        <taxon>Lysobacterales</taxon>
        <taxon>Rhodanobacteraceae</taxon>
        <taxon>Dokdonella</taxon>
    </lineage>
</organism>
<dbReference type="PANTHER" id="PTHR42754">
    <property type="entry name" value="ENDOGLUCANASE"/>
    <property type="match status" value="1"/>
</dbReference>
<dbReference type="NCBIfam" id="TIGR02608">
    <property type="entry name" value="delta_60_rpt"/>
    <property type="match status" value="8"/>
</dbReference>